<dbReference type="Pfam" id="PF00126">
    <property type="entry name" value="HTH_1"/>
    <property type="match status" value="1"/>
</dbReference>
<evidence type="ECO:0000256" key="1">
    <source>
        <dbReference type="ARBA" id="ARBA00009437"/>
    </source>
</evidence>
<name>A0A2M8IWQ3_9RHOB</name>
<gene>
    <name evidence="6" type="ORF">CVM52_19580</name>
</gene>
<keyword evidence="3" id="KW-0238">DNA-binding</keyword>
<organism evidence="6 7">
    <name type="scientific">Pseudooceanicola lipolyticus</name>
    <dbReference type="NCBI Taxonomy" id="2029104"/>
    <lineage>
        <taxon>Bacteria</taxon>
        <taxon>Pseudomonadati</taxon>
        <taxon>Pseudomonadota</taxon>
        <taxon>Alphaproteobacteria</taxon>
        <taxon>Rhodobacterales</taxon>
        <taxon>Paracoccaceae</taxon>
        <taxon>Pseudooceanicola</taxon>
    </lineage>
</organism>
<dbReference type="GO" id="GO:0005829">
    <property type="term" value="C:cytosol"/>
    <property type="evidence" value="ECO:0007669"/>
    <property type="project" value="TreeGrafter"/>
</dbReference>
<accession>A0A2M8IWQ3</accession>
<dbReference type="InterPro" id="IPR036390">
    <property type="entry name" value="WH_DNA-bd_sf"/>
</dbReference>
<evidence type="ECO:0000259" key="5">
    <source>
        <dbReference type="PROSITE" id="PS50931"/>
    </source>
</evidence>
<dbReference type="Gene3D" id="1.10.10.10">
    <property type="entry name" value="Winged helix-like DNA-binding domain superfamily/Winged helix DNA-binding domain"/>
    <property type="match status" value="1"/>
</dbReference>
<evidence type="ECO:0000256" key="4">
    <source>
        <dbReference type="ARBA" id="ARBA00023163"/>
    </source>
</evidence>
<dbReference type="Gene3D" id="3.40.190.290">
    <property type="match status" value="1"/>
</dbReference>
<dbReference type="RefSeq" id="WP_100164118.1">
    <property type="nucleotide sequence ID" value="NZ_PGTB01000124.1"/>
</dbReference>
<protein>
    <recommendedName>
        <fullName evidence="5">HTH lysR-type domain-containing protein</fullName>
    </recommendedName>
</protein>
<dbReference type="InterPro" id="IPR036388">
    <property type="entry name" value="WH-like_DNA-bd_sf"/>
</dbReference>
<evidence type="ECO:0000256" key="3">
    <source>
        <dbReference type="ARBA" id="ARBA00023125"/>
    </source>
</evidence>
<dbReference type="PROSITE" id="PS50931">
    <property type="entry name" value="HTH_LYSR"/>
    <property type="match status" value="1"/>
</dbReference>
<dbReference type="EMBL" id="PGTB01000124">
    <property type="protein sequence ID" value="PJE34970.1"/>
    <property type="molecule type" value="Genomic_DNA"/>
</dbReference>
<dbReference type="Pfam" id="PF03466">
    <property type="entry name" value="LysR_substrate"/>
    <property type="match status" value="1"/>
</dbReference>
<evidence type="ECO:0000313" key="7">
    <source>
        <dbReference type="Proteomes" id="UP000231553"/>
    </source>
</evidence>
<dbReference type="InterPro" id="IPR005119">
    <property type="entry name" value="LysR_subst-bd"/>
</dbReference>
<dbReference type="Proteomes" id="UP000231553">
    <property type="component" value="Unassembled WGS sequence"/>
</dbReference>
<feature type="domain" description="HTH lysR-type" evidence="5">
    <location>
        <begin position="1"/>
        <end position="59"/>
    </location>
</feature>
<keyword evidence="2" id="KW-0805">Transcription regulation</keyword>
<keyword evidence="4" id="KW-0804">Transcription</keyword>
<proteinExistence type="inferred from homology"/>
<evidence type="ECO:0000313" key="6">
    <source>
        <dbReference type="EMBL" id="PJE34970.1"/>
    </source>
</evidence>
<reference evidence="6 7" key="1">
    <citation type="journal article" date="2018" name="Int. J. Syst. Evol. Microbiol.">
        <title>Pseudooceanicola lipolyticus sp. nov., a marine alphaproteobacterium, reclassification of Oceanicola flagellatus as Pseudooceanicola flagellatus comb. nov. and emended description of the genus Pseudooceanicola.</title>
        <authorList>
            <person name="Huang M.-M."/>
            <person name="Guo L.-L."/>
            <person name="Wu Y.-H."/>
            <person name="Lai Q.-L."/>
            <person name="Shao Z.-Z."/>
            <person name="Wang C.-S."/>
            <person name="Wu M."/>
            <person name="Xu X.-W."/>
        </authorList>
    </citation>
    <scope>NUCLEOTIDE SEQUENCE [LARGE SCALE GENOMIC DNA]</scope>
    <source>
        <strain evidence="6 7">157</strain>
    </source>
</reference>
<dbReference type="SUPFAM" id="SSF46785">
    <property type="entry name" value="Winged helix' DNA-binding domain"/>
    <property type="match status" value="1"/>
</dbReference>
<sequence length="305" mass="33978">MRHLETFRLIEAVARAGSMRKASEDANITASALNRRIRRLEAELGFDVFERTPGGVRLNPAGELLLHHYRATRSDLARVQSQVADLSGERRGHVSLACSQAVLPYFLPEQIARYRKEHGGVTFTVNVRDRAQAEQELANYASDLALVFEPIYLVDFEVLHILPQRVHVVMAADHPLAAKQEIRLSECLDSKHVAPAKIYGVRYLLDFAARRRSRDFRPVIETESFDLIRHYVLHENAIGFQIPIGLKAPDDGALVFRPVSERDVPAGGLILGQRRGRTLPVASARFALQLAQALETLASPGTGLP</sequence>
<comment type="similarity">
    <text evidence="1">Belongs to the LysR transcriptional regulatory family.</text>
</comment>
<dbReference type="PANTHER" id="PTHR30419:SF2">
    <property type="entry name" value="LYSR FAMILY TRANSCRIPTIONAL REGULATOR"/>
    <property type="match status" value="1"/>
</dbReference>
<evidence type="ECO:0000256" key="2">
    <source>
        <dbReference type="ARBA" id="ARBA00023015"/>
    </source>
</evidence>
<dbReference type="PANTHER" id="PTHR30419">
    <property type="entry name" value="HTH-TYPE TRANSCRIPTIONAL REGULATOR YBHD"/>
    <property type="match status" value="1"/>
</dbReference>
<comment type="caution">
    <text evidence="6">The sequence shown here is derived from an EMBL/GenBank/DDBJ whole genome shotgun (WGS) entry which is preliminary data.</text>
</comment>
<dbReference type="InterPro" id="IPR000847">
    <property type="entry name" value="LysR_HTH_N"/>
</dbReference>
<dbReference type="GO" id="GO:0003700">
    <property type="term" value="F:DNA-binding transcription factor activity"/>
    <property type="evidence" value="ECO:0007669"/>
    <property type="project" value="InterPro"/>
</dbReference>
<dbReference type="SUPFAM" id="SSF53850">
    <property type="entry name" value="Periplasmic binding protein-like II"/>
    <property type="match status" value="1"/>
</dbReference>
<keyword evidence="7" id="KW-1185">Reference proteome</keyword>
<dbReference type="GO" id="GO:0003677">
    <property type="term" value="F:DNA binding"/>
    <property type="evidence" value="ECO:0007669"/>
    <property type="project" value="UniProtKB-KW"/>
</dbReference>
<dbReference type="InterPro" id="IPR050950">
    <property type="entry name" value="HTH-type_LysR_regulators"/>
</dbReference>
<dbReference type="AlphaFoldDB" id="A0A2M8IWQ3"/>
<dbReference type="OrthoDB" id="9815174at2"/>